<dbReference type="InterPro" id="IPR018448">
    <property type="entry name" value="TatB"/>
</dbReference>
<evidence type="ECO:0000256" key="2">
    <source>
        <dbReference type="ARBA" id="ARBA00022448"/>
    </source>
</evidence>
<comment type="similarity">
    <text evidence="9">Belongs to the TatB family.</text>
</comment>
<dbReference type="Pfam" id="PF02416">
    <property type="entry name" value="TatA_B_E"/>
    <property type="match status" value="1"/>
</dbReference>
<protein>
    <recommendedName>
        <fullName evidence="9">Sec-independent protein translocase protein TatB</fullName>
    </recommendedName>
</protein>
<organism evidence="11 12">
    <name type="scientific">Banduia mediterranea</name>
    <dbReference type="NCBI Taxonomy" id="3075609"/>
    <lineage>
        <taxon>Bacteria</taxon>
        <taxon>Pseudomonadati</taxon>
        <taxon>Pseudomonadota</taxon>
        <taxon>Gammaproteobacteria</taxon>
        <taxon>Nevskiales</taxon>
        <taxon>Algiphilaceae</taxon>
        <taxon>Banduia</taxon>
    </lineage>
</organism>
<feature type="compositionally biased region" description="Pro residues" evidence="10">
    <location>
        <begin position="117"/>
        <end position="126"/>
    </location>
</feature>
<dbReference type="InterPro" id="IPR003369">
    <property type="entry name" value="TatA/B/E"/>
</dbReference>
<proteinExistence type="inferred from homology"/>
<comment type="function">
    <text evidence="9">Part of the twin-arginine translocation (Tat) system that transports large folded proteins containing a characteristic twin-arginine motif in their signal peptide across membranes. Together with TatC, TatB is part of a receptor directly interacting with Tat signal peptides. TatB may form an oligomeric binding site that transiently accommodates folded Tat precursor proteins before their translocation.</text>
</comment>
<evidence type="ECO:0000313" key="11">
    <source>
        <dbReference type="EMBL" id="MDT0497821.1"/>
    </source>
</evidence>
<keyword evidence="4 9" id="KW-0812">Transmembrane</keyword>
<keyword evidence="7 9" id="KW-0811">Translocation</keyword>
<evidence type="ECO:0000256" key="8">
    <source>
        <dbReference type="ARBA" id="ARBA00023136"/>
    </source>
</evidence>
<keyword evidence="6 9" id="KW-1133">Transmembrane helix</keyword>
<dbReference type="RefSeq" id="WP_311365214.1">
    <property type="nucleotide sequence ID" value="NZ_JAVRIC010000014.1"/>
</dbReference>
<dbReference type="Gene3D" id="1.20.5.3310">
    <property type="match status" value="1"/>
</dbReference>
<feature type="compositionally biased region" description="Basic and acidic residues" evidence="10">
    <location>
        <begin position="84"/>
        <end position="101"/>
    </location>
</feature>
<accession>A0ABU2WKK1</accession>
<dbReference type="PRINTS" id="PR01506">
    <property type="entry name" value="TATBPROTEIN"/>
</dbReference>
<evidence type="ECO:0000256" key="10">
    <source>
        <dbReference type="SAM" id="MobiDB-lite"/>
    </source>
</evidence>
<dbReference type="PANTHER" id="PTHR33162">
    <property type="entry name" value="SEC-INDEPENDENT PROTEIN TRANSLOCASE PROTEIN TATA, CHLOROPLASTIC"/>
    <property type="match status" value="1"/>
</dbReference>
<feature type="region of interest" description="Disordered" evidence="10">
    <location>
        <begin position="81"/>
        <end position="126"/>
    </location>
</feature>
<evidence type="ECO:0000256" key="7">
    <source>
        <dbReference type="ARBA" id="ARBA00023010"/>
    </source>
</evidence>
<dbReference type="EMBL" id="JAVRIC010000014">
    <property type="protein sequence ID" value="MDT0497821.1"/>
    <property type="molecule type" value="Genomic_DNA"/>
</dbReference>
<dbReference type="Proteomes" id="UP001254608">
    <property type="component" value="Unassembled WGS sequence"/>
</dbReference>
<evidence type="ECO:0000256" key="4">
    <source>
        <dbReference type="ARBA" id="ARBA00022692"/>
    </source>
</evidence>
<comment type="subunit">
    <text evidence="9">The Tat system comprises two distinct complexes: a TatABC complex, containing multiple copies of TatA, TatB and TatC subunits, and a separate TatA complex, containing only TatA subunits. Substrates initially bind to the TatABC complex, which probably triggers association of the separate TatA complex to form the active translocon.</text>
</comment>
<reference evidence="11 12" key="1">
    <citation type="submission" date="2023-09" db="EMBL/GenBank/DDBJ databases">
        <authorList>
            <person name="Rey-Velasco X."/>
        </authorList>
    </citation>
    <scope>NUCLEOTIDE SEQUENCE [LARGE SCALE GENOMIC DNA]</scope>
    <source>
        <strain evidence="11 12">W345</strain>
    </source>
</reference>
<keyword evidence="8 9" id="KW-0472">Membrane</keyword>
<dbReference type="PANTHER" id="PTHR33162:SF1">
    <property type="entry name" value="SEC-INDEPENDENT PROTEIN TRANSLOCASE PROTEIN TATA, CHLOROPLASTIC"/>
    <property type="match status" value="1"/>
</dbReference>
<keyword evidence="12" id="KW-1185">Reference proteome</keyword>
<evidence type="ECO:0000256" key="9">
    <source>
        <dbReference type="HAMAP-Rule" id="MF_00237"/>
    </source>
</evidence>
<gene>
    <name evidence="9 11" type="primary">tatB</name>
    <name evidence="11" type="ORF">RM530_10670</name>
</gene>
<dbReference type="HAMAP" id="MF_00237">
    <property type="entry name" value="TatB"/>
    <property type="match status" value="1"/>
</dbReference>
<evidence type="ECO:0000256" key="5">
    <source>
        <dbReference type="ARBA" id="ARBA00022927"/>
    </source>
</evidence>
<evidence type="ECO:0000256" key="3">
    <source>
        <dbReference type="ARBA" id="ARBA00022475"/>
    </source>
</evidence>
<name>A0ABU2WKK1_9GAMM</name>
<evidence type="ECO:0000256" key="6">
    <source>
        <dbReference type="ARBA" id="ARBA00022989"/>
    </source>
</evidence>
<comment type="caution">
    <text evidence="11">The sequence shown here is derived from an EMBL/GenBank/DDBJ whole genome shotgun (WGS) entry which is preliminary data.</text>
</comment>
<keyword evidence="2 9" id="KW-0813">Transport</keyword>
<evidence type="ECO:0000313" key="12">
    <source>
        <dbReference type="Proteomes" id="UP001254608"/>
    </source>
</evidence>
<keyword evidence="3 9" id="KW-1003">Cell membrane</keyword>
<keyword evidence="5 9" id="KW-0653">Protein transport</keyword>
<sequence>MFDIGFSELFLCAVIALVVLGPERLPGLARTFGRWSGQARAYMRNLTAELEREVKVQELREQVESANRAVREQATIAKTQVRQLADEAERSIRPKADEESLKPGNVDAAIESAPKPDATPPKPPAA</sequence>
<comment type="subcellular location">
    <subcellularLocation>
        <location evidence="9">Cell membrane</location>
        <topology evidence="9">Single-pass membrane protein</topology>
    </subcellularLocation>
    <subcellularLocation>
        <location evidence="1">Membrane</location>
        <topology evidence="1">Single-pass membrane protein</topology>
    </subcellularLocation>
</comment>
<evidence type="ECO:0000256" key="1">
    <source>
        <dbReference type="ARBA" id="ARBA00004167"/>
    </source>
</evidence>
<dbReference type="NCBIfam" id="TIGR01410">
    <property type="entry name" value="tatB"/>
    <property type="match status" value="1"/>
</dbReference>